<evidence type="ECO:0000313" key="2">
    <source>
        <dbReference type="WBParaSite" id="PS1159_v2.g16367.t1"/>
    </source>
</evidence>
<proteinExistence type="predicted"/>
<dbReference type="Proteomes" id="UP000887580">
    <property type="component" value="Unplaced"/>
</dbReference>
<organism evidence="1 2">
    <name type="scientific">Panagrolaimus sp. PS1159</name>
    <dbReference type="NCBI Taxonomy" id="55785"/>
    <lineage>
        <taxon>Eukaryota</taxon>
        <taxon>Metazoa</taxon>
        <taxon>Ecdysozoa</taxon>
        <taxon>Nematoda</taxon>
        <taxon>Chromadorea</taxon>
        <taxon>Rhabditida</taxon>
        <taxon>Tylenchina</taxon>
        <taxon>Panagrolaimomorpha</taxon>
        <taxon>Panagrolaimoidea</taxon>
        <taxon>Panagrolaimidae</taxon>
        <taxon>Panagrolaimus</taxon>
    </lineage>
</organism>
<accession>A0AC35FDL2</accession>
<name>A0AC35FDL2_9BILA</name>
<sequence>MLCVESANFQRDLKNNNGAGCGIYKTVKFFDSKFFANGELIVKVKGTFKITLPLGIKYPFSAHWKIKESDLEALKSSNNGYLKSKRFNVSSDSDFKYYITIYPNGNKDANRGKTCLFLHLQLGSETKIKADFTFSVDSAHFSFDTTHIFEENEGCGPTLCSTEDVFDAKKGYFVDGEMTLKVAGILMIEKDNVEPTVLSCEKGVASKAYQKHRGKEFTIFVGEKPLKVHKKVLTDASPVFTAMFESAMKEVTEKKMTITDFDYEIDLLHDFFVKHLSPINVCHIINFTTSTVYAPKLLEKCKEFIQKCSKESILIPNLDILDKDLLLQIFTGTFSRNLETDNV</sequence>
<evidence type="ECO:0000313" key="1">
    <source>
        <dbReference type="Proteomes" id="UP000887580"/>
    </source>
</evidence>
<protein>
    <submittedName>
        <fullName evidence="2">BTB domain-containing protein</fullName>
    </submittedName>
</protein>
<reference evidence="2" key="1">
    <citation type="submission" date="2022-11" db="UniProtKB">
        <authorList>
            <consortium name="WormBaseParasite"/>
        </authorList>
    </citation>
    <scope>IDENTIFICATION</scope>
</reference>
<dbReference type="WBParaSite" id="PS1159_v2.g16367.t1">
    <property type="protein sequence ID" value="PS1159_v2.g16367.t1"/>
    <property type="gene ID" value="PS1159_v2.g16367"/>
</dbReference>